<accession>A0A1H7RB91</accession>
<protein>
    <submittedName>
        <fullName evidence="10">TonB-linked outer membrane protein, SusC/RagA family</fullName>
    </submittedName>
</protein>
<feature type="signal peptide" evidence="8">
    <location>
        <begin position="1"/>
        <end position="18"/>
    </location>
</feature>
<name>A0A1H7RB91_9SPHI</name>
<evidence type="ECO:0000313" key="10">
    <source>
        <dbReference type="EMBL" id="SEL57442.1"/>
    </source>
</evidence>
<keyword evidence="8" id="KW-0732">Signal</keyword>
<dbReference type="EMBL" id="FNZR01000007">
    <property type="protein sequence ID" value="SEL57442.1"/>
    <property type="molecule type" value="Genomic_DNA"/>
</dbReference>
<dbReference type="Gene3D" id="2.60.40.1120">
    <property type="entry name" value="Carboxypeptidase-like, regulatory domain"/>
    <property type="match status" value="1"/>
</dbReference>
<evidence type="ECO:0000256" key="2">
    <source>
        <dbReference type="ARBA" id="ARBA00022448"/>
    </source>
</evidence>
<dbReference type="NCBIfam" id="TIGR04056">
    <property type="entry name" value="OMP_RagA_SusC"/>
    <property type="match status" value="1"/>
</dbReference>
<evidence type="ECO:0000256" key="1">
    <source>
        <dbReference type="ARBA" id="ARBA00004571"/>
    </source>
</evidence>
<dbReference type="InterPro" id="IPR023996">
    <property type="entry name" value="TonB-dep_OMP_SusC/RagA"/>
</dbReference>
<evidence type="ECO:0000256" key="8">
    <source>
        <dbReference type="SAM" id="SignalP"/>
    </source>
</evidence>
<dbReference type="OrthoDB" id="9768177at2"/>
<evidence type="ECO:0000259" key="9">
    <source>
        <dbReference type="Pfam" id="PF07715"/>
    </source>
</evidence>
<dbReference type="AlphaFoldDB" id="A0A1H7RB91"/>
<dbReference type="Pfam" id="PF13620">
    <property type="entry name" value="CarboxypepD_reg"/>
    <property type="match status" value="1"/>
</dbReference>
<dbReference type="Gene3D" id="2.40.170.20">
    <property type="entry name" value="TonB-dependent receptor, beta-barrel domain"/>
    <property type="match status" value="1"/>
</dbReference>
<dbReference type="SUPFAM" id="SSF56935">
    <property type="entry name" value="Porins"/>
    <property type="match status" value="1"/>
</dbReference>
<dbReference type="InterPro" id="IPR039426">
    <property type="entry name" value="TonB-dep_rcpt-like"/>
</dbReference>
<feature type="chain" id="PRO_5011553679" evidence="8">
    <location>
        <begin position="19"/>
        <end position="1063"/>
    </location>
</feature>
<dbReference type="Pfam" id="PF07715">
    <property type="entry name" value="Plug"/>
    <property type="match status" value="1"/>
</dbReference>
<comment type="subcellular location">
    <subcellularLocation>
        <location evidence="1 7">Cell outer membrane</location>
        <topology evidence="1 7">Multi-pass membrane protein</topology>
    </subcellularLocation>
</comment>
<gene>
    <name evidence="10" type="ORF">SAMN05421740_1077</name>
</gene>
<dbReference type="InterPro" id="IPR008969">
    <property type="entry name" value="CarboxyPept-like_regulatory"/>
</dbReference>
<dbReference type="SUPFAM" id="SSF49464">
    <property type="entry name" value="Carboxypeptidase regulatory domain-like"/>
    <property type="match status" value="1"/>
</dbReference>
<dbReference type="GO" id="GO:0009279">
    <property type="term" value="C:cell outer membrane"/>
    <property type="evidence" value="ECO:0007669"/>
    <property type="project" value="UniProtKB-SubCell"/>
</dbReference>
<reference evidence="11" key="1">
    <citation type="submission" date="2016-10" db="EMBL/GenBank/DDBJ databases">
        <authorList>
            <person name="Varghese N."/>
            <person name="Submissions S."/>
        </authorList>
    </citation>
    <scope>NUCLEOTIDE SEQUENCE [LARGE SCALE GENOMIC DNA]</scope>
    <source>
        <strain evidence="11">Jip14</strain>
    </source>
</reference>
<dbReference type="Proteomes" id="UP000198916">
    <property type="component" value="Unassembled WGS sequence"/>
</dbReference>
<keyword evidence="2 7" id="KW-0813">Transport</keyword>
<dbReference type="RefSeq" id="WP_090606933.1">
    <property type="nucleotide sequence ID" value="NZ_FNZR01000007.1"/>
</dbReference>
<comment type="similarity">
    <text evidence="7">Belongs to the TonB-dependent receptor family.</text>
</comment>
<dbReference type="PROSITE" id="PS52016">
    <property type="entry name" value="TONB_DEPENDENT_REC_3"/>
    <property type="match status" value="1"/>
</dbReference>
<keyword evidence="11" id="KW-1185">Reference proteome</keyword>
<keyword evidence="4 7" id="KW-0812">Transmembrane</keyword>
<dbReference type="InterPro" id="IPR036942">
    <property type="entry name" value="Beta-barrel_TonB_sf"/>
</dbReference>
<dbReference type="NCBIfam" id="TIGR04057">
    <property type="entry name" value="SusC_RagA_signa"/>
    <property type="match status" value="1"/>
</dbReference>
<sequence length="1063" mass="118183">MKYVYILALALWACPSFAQLGGRVSSQSGQPLAGATLRLLNSVHMAQSGNDGRFSLPMPATSDTLLVRFVGYAEQRLPVGPSTTGPLAIVLLPDDNTLEEVEINTGFYRVPPERVTGSFTHIDGKTLNRAVGGSILQRLEGIASGVQFTEANGTSASDIRIRGLATIQSDGTPLIVVDNFPYEGDINTINPNDVESITVLKDAAAASIWGARAGNGVIVITTKRGGYGQQARISLNSNVSVGEKPNLFYSQNRLPSNVVLQLEKDKYEHGGYYLESAQQRPFPQYVELLIARDSGWISEADFLLKESSFRNTEVRDEALKYLYQPSVYQQYALGVQGGGQTNVYYLSAGYDKNRSHVIGDGNNRLNLSLQNTFRPLKGMELTAGVWYTQQRAENNGLALGDLAARETQLGLSPYTRLKDNAGNNLPIVKDYRLAYVIRADIDGLLDWQYRPLDEVALADNRSGSNEMRLNGGLRYSFLQHFDVNVSYQYVRARSEGSSLYHEDSYYVRDMVNRFTQGNGSYIIPHAAIFSMGNPAEAVSHSGRAQLNFVRSIGDHAISALGGGEIREYVQHIFPGYTMYDYDPSLLTGTAYYDYVENYTVRPTGRARIPQPSSTRRRFTDRYLSYFGNASYTYRDRYVLSGSARWDGSNLFGVKTNQKGTPLWSLGASWEAGKEPFYRIDWLPYLRMRATYGSSGNVNKQVSVFPTIRHFGSDANSGLNWANVISAGNPSLRWEQVNTLNLAVDFATKGRRISGTIDYYAKDAKDLIGEDYLPPSTGIITGGTASATNLINYANLRTQGLDVQLASHNIRGAFQWTSTLLLNYVRNRVTGYHTAETSQVYHYTNSPSVPVPGRSRDAVYAFPWNGLEHDTGMPLIYVDGVKSDDYGTYYSVGNLMAAGVSVPPFYGSLRNDVSWKGLSVSVLLAWKTGYVFRRKSSVPGAAYISSLNYHMDYLKRWQQPGDEQWTSVPVHHAPPVDSYMASVYELSETLITNADHIRLQDINVGFTLPQKYMDRLPLRHIRLYAYARNLGILWRANKNGIDPDYPNADFAAPRTFAIGVQMDF</sequence>
<dbReference type="InterPro" id="IPR037066">
    <property type="entry name" value="Plug_dom_sf"/>
</dbReference>
<evidence type="ECO:0000256" key="4">
    <source>
        <dbReference type="ARBA" id="ARBA00022692"/>
    </source>
</evidence>
<organism evidence="10 11">
    <name type="scientific">Parapedobacter koreensis</name>
    <dbReference type="NCBI Taxonomy" id="332977"/>
    <lineage>
        <taxon>Bacteria</taxon>
        <taxon>Pseudomonadati</taxon>
        <taxon>Bacteroidota</taxon>
        <taxon>Sphingobacteriia</taxon>
        <taxon>Sphingobacteriales</taxon>
        <taxon>Sphingobacteriaceae</taxon>
        <taxon>Parapedobacter</taxon>
    </lineage>
</organism>
<proteinExistence type="inferred from homology"/>
<evidence type="ECO:0000256" key="3">
    <source>
        <dbReference type="ARBA" id="ARBA00022452"/>
    </source>
</evidence>
<dbReference type="InterPro" id="IPR012910">
    <property type="entry name" value="Plug_dom"/>
</dbReference>
<evidence type="ECO:0000256" key="5">
    <source>
        <dbReference type="ARBA" id="ARBA00023136"/>
    </source>
</evidence>
<dbReference type="Gene3D" id="2.170.130.10">
    <property type="entry name" value="TonB-dependent receptor, plug domain"/>
    <property type="match status" value="1"/>
</dbReference>
<evidence type="ECO:0000256" key="7">
    <source>
        <dbReference type="PROSITE-ProRule" id="PRU01360"/>
    </source>
</evidence>
<keyword evidence="3 7" id="KW-1134">Transmembrane beta strand</keyword>
<keyword evidence="5 7" id="KW-0472">Membrane</keyword>
<keyword evidence="6 7" id="KW-0998">Cell outer membrane</keyword>
<evidence type="ECO:0000313" key="11">
    <source>
        <dbReference type="Proteomes" id="UP000198916"/>
    </source>
</evidence>
<dbReference type="InterPro" id="IPR023997">
    <property type="entry name" value="TonB-dep_OMP_SusC/RagA_CS"/>
</dbReference>
<feature type="domain" description="TonB-dependent receptor plug" evidence="9">
    <location>
        <begin position="113"/>
        <end position="217"/>
    </location>
</feature>
<dbReference type="STRING" id="332977.SAMN05421740_1077"/>
<evidence type="ECO:0000256" key="6">
    <source>
        <dbReference type="ARBA" id="ARBA00023237"/>
    </source>
</evidence>